<reference evidence="4" key="1">
    <citation type="submission" date="2021-01" db="EMBL/GenBank/DDBJ databases">
        <title>Paracoccus amoyensis sp. nov., isolated from the surface seawater along the coast of Xiamen Island, China.</title>
        <authorList>
            <person name="Lyu L."/>
        </authorList>
    </citation>
    <scope>NUCLEOTIDE SEQUENCE</scope>
    <source>
        <strain evidence="4">MJ17</strain>
    </source>
</reference>
<comment type="caution">
    <text evidence="4">The sequence shown here is derived from an EMBL/GenBank/DDBJ whole genome shotgun (WGS) entry which is preliminary data.</text>
</comment>
<dbReference type="Pfam" id="PF04982">
    <property type="entry name" value="TM_HPP"/>
    <property type="match status" value="1"/>
</dbReference>
<dbReference type="InterPro" id="IPR046342">
    <property type="entry name" value="CBS_dom_sf"/>
</dbReference>
<keyword evidence="1" id="KW-0129">CBS domain</keyword>
<feature type="transmembrane region" description="Helical" evidence="2">
    <location>
        <begin position="54"/>
        <end position="74"/>
    </location>
</feature>
<keyword evidence="2" id="KW-1133">Transmembrane helix</keyword>
<dbReference type="InterPro" id="IPR058581">
    <property type="entry name" value="TM_HPP"/>
</dbReference>
<dbReference type="PROSITE" id="PS51371">
    <property type="entry name" value="CBS"/>
    <property type="match status" value="2"/>
</dbReference>
<keyword evidence="2" id="KW-0812">Transmembrane</keyword>
<dbReference type="PANTHER" id="PTHR33741:SF5">
    <property type="entry name" value="TRANSMEMBRANE PROTEIN DDB_G0269096-RELATED"/>
    <property type="match status" value="1"/>
</dbReference>
<dbReference type="Pfam" id="PF00571">
    <property type="entry name" value="CBS"/>
    <property type="match status" value="2"/>
</dbReference>
<feature type="domain" description="CBS" evidence="3">
    <location>
        <begin position="222"/>
        <end position="281"/>
    </location>
</feature>
<gene>
    <name evidence="4" type="ORF">JJJ17_13500</name>
</gene>
<feature type="transmembrane region" description="Helical" evidence="2">
    <location>
        <begin position="81"/>
        <end position="99"/>
    </location>
</feature>
<feature type="transmembrane region" description="Helical" evidence="2">
    <location>
        <begin position="119"/>
        <end position="143"/>
    </location>
</feature>
<evidence type="ECO:0000256" key="1">
    <source>
        <dbReference type="PROSITE-ProRule" id="PRU00703"/>
    </source>
</evidence>
<dbReference type="InterPro" id="IPR007065">
    <property type="entry name" value="HPP"/>
</dbReference>
<dbReference type="PANTHER" id="PTHR33741">
    <property type="entry name" value="TRANSMEMBRANE PROTEIN DDB_G0269096-RELATED"/>
    <property type="match status" value="1"/>
</dbReference>
<evidence type="ECO:0000259" key="3">
    <source>
        <dbReference type="PROSITE" id="PS51371"/>
    </source>
</evidence>
<proteinExistence type="predicted"/>
<evidence type="ECO:0000256" key="2">
    <source>
        <dbReference type="SAM" id="Phobius"/>
    </source>
</evidence>
<sequence length="371" mass="39076">MRAGLGALVGLSVAVLLVFSVQVDLQLGLYLIAPFGASAVLLFAAPSSPLAQPWSTVVGSSIAATVAVTICLLVPEPIFRVPLAVGGAITAMIAARAMHPPGGAVAMTVALSPDVVRELGYWFVLSPVALGTAVLVLVAIPYARMTGRRYPFRQFDDPNARGTVDHEPVERLGLTEEELTGILTRYRQSLNLGVEDLARLIAAAEIQAAGRRAGPLEARDIMSRDLVTVGPDATLTEVADLFRRHGFTSLPVVAADGNFLGVIFQIHLIRKARDEGFGHRERFSVAMTRLLDGARDKPVLASEVMAVNVPQTQPDAPISSLLAKMADGSCDAVPVLDGGQIVGIVTRTDLIAALARSSLDVPIAEDEAAAI</sequence>
<evidence type="ECO:0000313" key="5">
    <source>
        <dbReference type="Proteomes" id="UP000640485"/>
    </source>
</evidence>
<dbReference type="AlphaFoldDB" id="A0A934VZE0"/>
<protein>
    <submittedName>
        <fullName evidence="4">HPP family protein</fullName>
    </submittedName>
</protein>
<dbReference type="EMBL" id="JAEPRQ010000005">
    <property type="protein sequence ID" value="MBK4216947.1"/>
    <property type="molecule type" value="Genomic_DNA"/>
</dbReference>
<accession>A0A934VZE0</accession>
<keyword evidence="5" id="KW-1185">Reference proteome</keyword>
<keyword evidence="2" id="KW-0472">Membrane</keyword>
<dbReference type="Proteomes" id="UP000640485">
    <property type="component" value="Unassembled WGS sequence"/>
</dbReference>
<dbReference type="Gene3D" id="3.10.580.10">
    <property type="entry name" value="CBS-domain"/>
    <property type="match status" value="1"/>
</dbReference>
<feature type="domain" description="CBS" evidence="3">
    <location>
        <begin position="305"/>
        <end position="361"/>
    </location>
</feature>
<dbReference type="SUPFAM" id="SSF54631">
    <property type="entry name" value="CBS-domain pair"/>
    <property type="match status" value="1"/>
</dbReference>
<dbReference type="SMART" id="SM00116">
    <property type="entry name" value="CBS"/>
    <property type="match status" value="2"/>
</dbReference>
<name>A0A934VZE0_9RHOB</name>
<dbReference type="InterPro" id="IPR000644">
    <property type="entry name" value="CBS_dom"/>
</dbReference>
<dbReference type="CDD" id="cd04600">
    <property type="entry name" value="CBS_pair_HPP_assoc"/>
    <property type="match status" value="1"/>
</dbReference>
<organism evidence="4 5">
    <name type="scientific">Paracoccus caeni</name>
    <dbReference type="NCBI Taxonomy" id="657651"/>
    <lineage>
        <taxon>Bacteria</taxon>
        <taxon>Pseudomonadati</taxon>
        <taxon>Pseudomonadota</taxon>
        <taxon>Alphaproteobacteria</taxon>
        <taxon>Rhodobacterales</taxon>
        <taxon>Paracoccaceae</taxon>
        <taxon>Paracoccus</taxon>
    </lineage>
</organism>
<evidence type="ECO:0000313" key="4">
    <source>
        <dbReference type="EMBL" id="MBK4216947.1"/>
    </source>
</evidence>